<evidence type="ECO:0000256" key="8">
    <source>
        <dbReference type="ARBA" id="ARBA00022786"/>
    </source>
</evidence>
<dbReference type="CDD" id="cd20364">
    <property type="entry name" value="BRcat_RBR_FBXO5"/>
    <property type="match status" value="1"/>
</dbReference>
<dbReference type="GO" id="GO:0005737">
    <property type="term" value="C:cytoplasm"/>
    <property type="evidence" value="ECO:0007669"/>
    <property type="project" value="UniProtKB-SubCell"/>
</dbReference>
<dbReference type="InterPro" id="IPR047147">
    <property type="entry name" value="FBX5_43"/>
</dbReference>
<evidence type="ECO:0000256" key="1">
    <source>
        <dbReference type="ARBA" id="ARBA00004123"/>
    </source>
</evidence>
<keyword evidence="7" id="KW-0498">Mitosis</keyword>
<proteinExistence type="predicted"/>
<dbReference type="InterPro" id="IPR044064">
    <property type="entry name" value="ZF_ZBR"/>
</dbReference>
<evidence type="ECO:0000256" key="4">
    <source>
        <dbReference type="ARBA" id="ARBA00022490"/>
    </source>
</evidence>
<keyword evidence="7" id="KW-0132">Cell division</keyword>
<dbReference type="EMBL" id="OW240913">
    <property type="protein sequence ID" value="CAH2252849.1"/>
    <property type="molecule type" value="Genomic_DNA"/>
</dbReference>
<keyword evidence="14" id="KW-1185">Reference proteome</keyword>
<keyword evidence="9" id="KW-0862">Zinc</keyword>
<sequence>MAYSTYKAAWKELCEKEAKFSVHTATRDSSLGRLPLASVQKIASASCCIKSTKKSSKKCKDAESSNRRHAEFSEIAKTLKNDQSLKVCRDCGSPAKYDSYLHRAICTRESCKSDFCTLCLCDYHFSKSCTSNKPQAHRYLSGPLPGSKKSKQNLRRL</sequence>
<dbReference type="PROSITE" id="PS51872">
    <property type="entry name" value="ZF_ZBR"/>
    <property type="match status" value="1"/>
</dbReference>
<dbReference type="AlphaFoldDB" id="A0AAD1RGL5"/>
<evidence type="ECO:0000256" key="2">
    <source>
        <dbReference type="ARBA" id="ARBA00004496"/>
    </source>
</evidence>
<gene>
    <name evidence="13" type="ORF">PECUL_23A011886</name>
</gene>
<evidence type="ECO:0000256" key="10">
    <source>
        <dbReference type="ARBA" id="ARBA00023242"/>
    </source>
</evidence>
<protein>
    <submittedName>
        <fullName evidence="13">F-box only 5</fullName>
    </submittedName>
</protein>
<dbReference type="GO" id="GO:0045835">
    <property type="term" value="P:negative regulation of meiotic nuclear division"/>
    <property type="evidence" value="ECO:0007669"/>
    <property type="project" value="InterPro"/>
</dbReference>
<dbReference type="Proteomes" id="UP001295444">
    <property type="component" value="Chromosome 02"/>
</dbReference>
<keyword evidence="4" id="KW-0963">Cytoplasm</keyword>
<dbReference type="PANTHER" id="PTHR15493:SF8">
    <property type="entry name" value="F-BOX ONLY PROTEIN 5"/>
    <property type="match status" value="1"/>
</dbReference>
<evidence type="ECO:0000256" key="11">
    <source>
        <dbReference type="PROSITE-ProRule" id="PRU01220"/>
    </source>
</evidence>
<dbReference type="GO" id="GO:0005634">
    <property type="term" value="C:nucleus"/>
    <property type="evidence" value="ECO:0007669"/>
    <property type="project" value="UniProtKB-SubCell"/>
</dbReference>
<name>A0AAD1RGL5_PELCU</name>
<reference evidence="13" key="1">
    <citation type="submission" date="2022-03" db="EMBL/GenBank/DDBJ databases">
        <authorList>
            <person name="Alioto T."/>
            <person name="Alioto T."/>
            <person name="Gomez Garrido J."/>
        </authorList>
    </citation>
    <scope>NUCLEOTIDE SEQUENCE</scope>
</reference>
<dbReference type="FunFam" id="2.20.25.20:FF:000006">
    <property type="entry name" value="F-box only protein 5"/>
    <property type="match status" value="1"/>
</dbReference>
<keyword evidence="6 11" id="KW-0863">Zinc-finger</keyword>
<keyword evidence="8" id="KW-0833">Ubl conjugation pathway</keyword>
<accession>A0AAD1RGL5</accession>
<keyword evidence="7" id="KW-0131">Cell cycle</keyword>
<keyword evidence="10" id="KW-0539">Nucleus</keyword>
<dbReference type="PANTHER" id="PTHR15493">
    <property type="entry name" value="F-BOX ONLY PROTEIN 5 AND 43"/>
    <property type="match status" value="1"/>
</dbReference>
<keyword evidence="5" id="KW-0479">Metal-binding</keyword>
<evidence type="ECO:0000313" key="14">
    <source>
        <dbReference type="Proteomes" id="UP001295444"/>
    </source>
</evidence>
<dbReference type="GO" id="GO:0007088">
    <property type="term" value="P:regulation of mitotic nuclear division"/>
    <property type="evidence" value="ECO:0007669"/>
    <property type="project" value="InterPro"/>
</dbReference>
<comment type="pathway">
    <text evidence="3">Protein modification; protein ubiquitination.</text>
</comment>
<evidence type="ECO:0000313" key="13">
    <source>
        <dbReference type="EMBL" id="CAH2252849.1"/>
    </source>
</evidence>
<organism evidence="13 14">
    <name type="scientific">Pelobates cultripes</name>
    <name type="common">Western spadefoot toad</name>
    <dbReference type="NCBI Taxonomy" id="61616"/>
    <lineage>
        <taxon>Eukaryota</taxon>
        <taxon>Metazoa</taxon>
        <taxon>Chordata</taxon>
        <taxon>Craniata</taxon>
        <taxon>Vertebrata</taxon>
        <taxon>Euteleostomi</taxon>
        <taxon>Amphibia</taxon>
        <taxon>Batrachia</taxon>
        <taxon>Anura</taxon>
        <taxon>Pelobatoidea</taxon>
        <taxon>Pelobatidae</taxon>
        <taxon>Pelobates</taxon>
    </lineage>
</organism>
<evidence type="ECO:0000256" key="6">
    <source>
        <dbReference type="ARBA" id="ARBA00022771"/>
    </source>
</evidence>
<comment type="subcellular location">
    <subcellularLocation>
        <location evidence="2">Cytoplasm</location>
    </subcellularLocation>
    <subcellularLocation>
        <location evidence="1">Nucleus</location>
    </subcellularLocation>
</comment>
<evidence type="ECO:0000259" key="12">
    <source>
        <dbReference type="PROSITE" id="PS51872"/>
    </source>
</evidence>
<evidence type="ECO:0000256" key="7">
    <source>
        <dbReference type="ARBA" id="ARBA00022776"/>
    </source>
</evidence>
<feature type="domain" description="ZBR-type" evidence="12">
    <location>
        <begin position="84"/>
        <end position="132"/>
    </location>
</feature>
<dbReference type="SUPFAM" id="SSF57850">
    <property type="entry name" value="RING/U-box"/>
    <property type="match status" value="1"/>
</dbReference>
<evidence type="ECO:0000256" key="5">
    <source>
        <dbReference type="ARBA" id="ARBA00022723"/>
    </source>
</evidence>
<dbReference type="Gene3D" id="2.20.25.20">
    <property type="match status" value="1"/>
</dbReference>
<evidence type="ECO:0000256" key="9">
    <source>
        <dbReference type="ARBA" id="ARBA00022833"/>
    </source>
</evidence>
<dbReference type="GO" id="GO:0008270">
    <property type="term" value="F:zinc ion binding"/>
    <property type="evidence" value="ECO:0007669"/>
    <property type="project" value="UniProtKB-KW"/>
</dbReference>
<evidence type="ECO:0000256" key="3">
    <source>
        <dbReference type="ARBA" id="ARBA00004906"/>
    </source>
</evidence>